<evidence type="ECO:0000313" key="1">
    <source>
        <dbReference type="EMBL" id="KAI8547508.1"/>
    </source>
</evidence>
<accession>A0ACC0N4P9</accession>
<sequence length="104" mass="12276">MKTKREEEESVEGEEHSKRQKLLNEQSSSPSPALPYCLGLNLIMLFFHKLLTTTMMRMRRKMSEEEWAFASGGYELQSNRDDGGLFFVQMHNFAFHRFHLFRNG</sequence>
<organism evidence="1 2">
    <name type="scientific">Rhododendron molle</name>
    <name type="common">Chinese azalea</name>
    <name type="synonym">Azalea mollis</name>
    <dbReference type="NCBI Taxonomy" id="49168"/>
    <lineage>
        <taxon>Eukaryota</taxon>
        <taxon>Viridiplantae</taxon>
        <taxon>Streptophyta</taxon>
        <taxon>Embryophyta</taxon>
        <taxon>Tracheophyta</taxon>
        <taxon>Spermatophyta</taxon>
        <taxon>Magnoliopsida</taxon>
        <taxon>eudicotyledons</taxon>
        <taxon>Gunneridae</taxon>
        <taxon>Pentapetalae</taxon>
        <taxon>asterids</taxon>
        <taxon>Ericales</taxon>
        <taxon>Ericaceae</taxon>
        <taxon>Ericoideae</taxon>
        <taxon>Rhodoreae</taxon>
        <taxon>Rhododendron</taxon>
    </lineage>
</organism>
<gene>
    <name evidence="1" type="ORF">RHMOL_Rhmol07G0201400</name>
</gene>
<comment type="caution">
    <text evidence="1">The sequence shown here is derived from an EMBL/GenBank/DDBJ whole genome shotgun (WGS) entry which is preliminary data.</text>
</comment>
<keyword evidence="2" id="KW-1185">Reference proteome</keyword>
<protein>
    <submittedName>
        <fullName evidence="1">Uncharacterized protein</fullName>
    </submittedName>
</protein>
<reference evidence="1" key="1">
    <citation type="submission" date="2022-02" db="EMBL/GenBank/DDBJ databases">
        <title>Plant Genome Project.</title>
        <authorList>
            <person name="Zhang R.-G."/>
        </authorList>
    </citation>
    <scope>NUCLEOTIDE SEQUENCE</scope>
    <source>
        <strain evidence="1">AT1</strain>
    </source>
</reference>
<name>A0ACC0N4P9_RHOML</name>
<dbReference type="Proteomes" id="UP001062846">
    <property type="component" value="Chromosome 7"/>
</dbReference>
<dbReference type="EMBL" id="CM046394">
    <property type="protein sequence ID" value="KAI8547508.1"/>
    <property type="molecule type" value="Genomic_DNA"/>
</dbReference>
<evidence type="ECO:0000313" key="2">
    <source>
        <dbReference type="Proteomes" id="UP001062846"/>
    </source>
</evidence>
<proteinExistence type="predicted"/>